<proteinExistence type="predicted"/>
<reference evidence="2 3" key="1">
    <citation type="submission" date="2020-08" db="EMBL/GenBank/DDBJ databases">
        <title>Functional genomics of gut bacteria from endangered species of beetles.</title>
        <authorList>
            <person name="Carlos-Shanley C."/>
        </authorList>
    </citation>
    <scope>NUCLEOTIDE SEQUENCE [LARGE SCALE GENOMIC DNA]</scope>
    <source>
        <strain evidence="2 3">S00198</strain>
    </source>
</reference>
<dbReference type="RefSeq" id="WP_184865923.1">
    <property type="nucleotide sequence ID" value="NZ_JACHLK010000031.1"/>
</dbReference>
<evidence type="ECO:0000313" key="2">
    <source>
        <dbReference type="EMBL" id="MBB6564171.1"/>
    </source>
</evidence>
<evidence type="ECO:0000313" key="3">
    <source>
        <dbReference type="Proteomes" id="UP000575083"/>
    </source>
</evidence>
<evidence type="ECO:0000256" key="1">
    <source>
        <dbReference type="SAM" id="SignalP"/>
    </source>
</evidence>
<feature type="signal peptide" evidence="1">
    <location>
        <begin position="1"/>
        <end position="25"/>
    </location>
</feature>
<name>A0A7X0PMI3_9BURK</name>
<protein>
    <submittedName>
        <fullName evidence="2">Uncharacterized protein</fullName>
    </submittedName>
</protein>
<organism evidence="2 3">
    <name type="scientific">Acidovorax soli</name>
    <dbReference type="NCBI Taxonomy" id="592050"/>
    <lineage>
        <taxon>Bacteria</taxon>
        <taxon>Pseudomonadati</taxon>
        <taxon>Pseudomonadota</taxon>
        <taxon>Betaproteobacteria</taxon>
        <taxon>Burkholderiales</taxon>
        <taxon>Comamonadaceae</taxon>
        <taxon>Acidovorax</taxon>
    </lineage>
</organism>
<accession>A0A7X0PMI3</accession>
<feature type="chain" id="PRO_5030518271" evidence="1">
    <location>
        <begin position="26"/>
        <end position="250"/>
    </location>
</feature>
<dbReference type="EMBL" id="JACHLK010000031">
    <property type="protein sequence ID" value="MBB6564171.1"/>
    <property type="molecule type" value="Genomic_DNA"/>
</dbReference>
<sequence length="250" mass="26771">MLSTLRTFVVGTALALGLGAAPAFAQITTVATTISGTTQALNFSVSVSPESRFLGQGKLYFVLLHNGQFYLLSETRGFVPYTGGEIPEYRTIRQPTETIAVNNWNTRAQLGAAVFVGYGSDFWEMLNSGRYRQVATLAEYPIPPGGSDPYAAYSGTYLCTSDTGASYNASATVTASQAVVDTSRITAIPVPSISLPFDGLGSSGDRLYANRGFPLYLVSLDTAANARYPLALAYQASDYSASYTYLCTRR</sequence>
<dbReference type="Proteomes" id="UP000575083">
    <property type="component" value="Unassembled WGS sequence"/>
</dbReference>
<dbReference type="AlphaFoldDB" id="A0A7X0PMI3"/>
<gene>
    <name evidence="2" type="ORF">HNP48_006898</name>
</gene>
<comment type="caution">
    <text evidence="2">The sequence shown here is derived from an EMBL/GenBank/DDBJ whole genome shotgun (WGS) entry which is preliminary data.</text>
</comment>
<keyword evidence="3" id="KW-1185">Reference proteome</keyword>
<keyword evidence="1" id="KW-0732">Signal</keyword>